<organism evidence="2">
    <name type="scientific">Treponema denticola H-22</name>
    <dbReference type="NCBI Taxonomy" id="999432"/>
    <lineage>
        <taxon>Bacteria</taxon>
        <taxon>Pseudomonadati</taxon>
        <taxon>Spirochaetota</taxon>
        <taxon>Spirochaetia</taxon>
        <taxon>Spirochaetales</taxon>
        <taxon>Treponemataceae</taxon>
        <taxon>Treponema</taxon>
    </lineage>
</organism>
<name>A0A0E2E4S9_TREDN</name>
<comment type="caution">
    <text evidence="2">The sequence shown here is derived from an EMBL/GenBank/DDBJ whole genome shotgun (WGS) entry which is preliminary data.</text>
</comment>
<accession>A0A0E2E4S9</accession>
<feature type="domain" description="Thioredoxin" evidence="1">
    <location>
        <begin position="3"/>
        <end position="29"/>
    </location>
</feature>
<dbReference type="Gene3D" id="3.40.30.10">
    <property type="entry name" value="Glutaredoxin"/>
    <property type="match status" value="1"/>
</dbReference>
<dbReference type="AlphaFoldDB" id="A0A0E2E4S9"/>
<dbReference type="InterPro" id="IPR036249">
    <property type="entry name" value="Thioredoxin-like_sf"/>
</dbReference>
<dbReference type="Proteomes" id="UP000011705">
    <property type="component" value="Chromosome"/>
</dbReference>
<dbReference type="SUPFAM" id="SSF52833">
    <property type="entry name" value="Thioredoxin-like"/>
    <property type="match status" value="1"/>
</dbReference>
<evidence type="ECO:0000259" key="1">
    <source>
        <dbReference type="Pfam" id="PF00085"/>
    </source>
</evidence>
<dbReference type="PATRIC" id="fig|999432.5.peg.1718"/>
<sequence>MAVLDITNANFDETVKTAKPVLIDFWAPW</sequence>
<evidence type="ECO:0000313" key="2">
    <source>
        <dbReference type="EMBL" id="EMB33296.1"/>
    </source>
</evidence>
<reference evidence="2" key="1">
    <citation type="submission" date="2012-01" db="EMBL/GenBank/DDBJ databases">
        <title>The Genome Sequence of Treponema denticola H-22.</title>
        <authorList>
            <consortium name="The Broad Institute Genome Sequencing Platform"/>
            <person name="Earl A."/>
            <person name="Ward D."/>
            <person name="Feldgarden M."/>
            <person name="Gevers D."/>
            <person name="Blanton J.M."/>
            <person name="Fenno C.J."/>
            <person name="Baranova O.V."/>
            <person name="Mathney J."/>
            <person name="Dewhirst F.E."/>
            <person name="Izard J."/>
            <person name="Young S.K."/>
            <person name="Zeng Q."/>
            <person name="Gargeya S."/>
            <person name="Fitzgerald M."/>
            <person name="Haas B."/>
            <person name="Abouelleil A."/>
            <person name="Alvarado L."/>
            <person name="Arachchi H.M."/>
            <person name="Berlin A."/>
            <person name="Chapman S.B."/>
            <person name="Gearin G."/>
            <person name="Goldberg J."/>
            <person name="Griggs A."/>
            <person name="Gujja S."/>
            <person name="Hansen M."/>
            <person name="Heiman D."/>
            <person name="Howarth C."/>
            <person name="Larimer J."/>
            <person name="Lui A."/>
            <person name="MacDonald P.J.P."/>
            <person name="McCowen C."/>
            <person name="Montmayeur A."/>
            <person name="Murphy C."/>
            <person name="Neiman D."/>
            <person name="Pearson M."/>
            <person name="Priest M."/>
            <person name="Roberts A."/>
            <person name="Saif S."/>
            <person name="Shea T."/>
            <person name="Sisk P."/>
            <person name="Stolte C."/>
            <person name="Sykes S."/>
            <person name="Wortman J."/>
            <person name="Nusbaum C."/>
            <person name="Birren B."/>
        </authorList>
    </citation>
    <scope>NUCLEOTIDE SEQUENCE [LARGE SCALE GENOMIC DNA]</scope>
    <source>
        <strain evidence="2">H-22</strain>
    </source>
</reference>
<protein>
    <recommendedName>
        <fullName evidence="1">Thioredoxin domain-containing protein</fullName>
    </recommendedName>
</protein>
<dbReference type="EMBL" id="AGDV01000012">
    <property type="protein sequence ID" value="EMB33296.1"/>
    <property type="molecule type" value="Genomic_DNA"/>
</dbReference>
<dbReference type="Pfam" id="PF00085">
    <property type="entry name" value="Thioredoxin"/>
    <property type="match status" value="1"/>
</dbReference>
<dbReference type="HOGENOM" id="CLU_218841_0_0_12"/>
<proteinExistence type="predicted"/>
<dbReference type="InterPro" id="IPR013766">
    <property type="entry name" value="Thioredoxin_domain"/>
</dbReference>
<gene>
    <name evidence="2" type="ORF">HMPREF9726_01657</name>
</gene>